<dbReference type="Proteomes" id="UP000037397">
    <property type="component" value="Unassembled WGS sequence"/>
</dbReference>
<organism evidence="2 3">
    <name type="scientific">Luteipulveratus halotolerans</name>
    <dbReference type="NCBI Taxonomy" id="1631356"/>
    <lineage>
        <taxon>Bacteria</taxon>
        <taxon>Bacillati</taxon>
        <taxon>Actinomycetota</taxon>
        <taxon>Actinomycetes</taxon>
        <taxon>Micrococcales</taxon>
        <taxon>Dermacoccaceae</taxon>
        <taxon>Luteipulveratus</taxon>
    </lineage>
</organism>
<dbReference type="EMBL" id="LAIR01000002">
    <property type="protein sequence ID" value="KNX38363.1"/>
    <property type="molecule type" value="Genomic_DNA"/>
</dbReference>
<proteinExistence type="predicted"/>
<keyword evidence="1" id="KW-1133">Transmembrane helix</keyword>
<dbReference type="InterPro" id="IPR016410">
    <property type="entry name" value="Phage_imm"/>
</dbReference>
<evidence type="ECO:0000313" key="3">
    <source>
        <dbReference type="Proteomes" id="UP000037397"/>
    </source>
</evidence>
<feature type="transmembrane region" description="Helical" evidence="1">
    <location>
        <begin position="42"/>
        <end position="64"/>
    </location>
</feature>
<evidence type="ECO:0008006" key="4">
    <source>
        <dbReference type="Google" id="ProtNLM"/>
    </source>
</evidence>
<accession>A0A0L6CLF7</accession>
<dbReference type="STRING" id="1631356.VV01_16355"/>
<evidence type="ECO:0000256" key="1">
    <source>
        <dbReference type="SAM" id="Phobius"/>
    </source>
</evidence>
<comment type="caution">
    <text evidence="2">The sequence shown here is derived from an EMBL/GenBank/DDBJ whole genome shotgun (WGS) entry which is preliminary data.</text>
</comment>
<evidence type="ECO:0000313" key="2">
    <source>
        <dbReference type="EMBL" id="KNX38363.1"/>
    </source>
</evidence>
<keyword evidence="1" id="KW-0812">Transmembrane</keyword>
<dbReference type="OrthoDB" id="9814116at2"/>
<dbReference type="AlphaFoldDB" id="A0A0L6CLF7"/>
<feature type="transmembrane region" description="Helical" evidence="1">
    <location>
        <begin position="6"/>
        <end position="30"/>
    </location>
</feature>
<name>A0A0L6CLF7_9MICO</name>
<dbReference type="Pfam" id="PF14373">
    <property type="entry name" value="Imm_superinfect"/>
    <property type="match status" value="1"/>
</dbReference>
<keyword evidence="1" id="KW-0472">Membrane</keyword>
<keyword evidence="3" id="KW-1185">Reference proteome</keyword>
<gene>
    <name evidence="2" type="ORF">VV01_16355</name>
</gene>
<sequence>MPVRPPVSGALVAVAWIVAVLTCMYMLPWAVAVTRNKSNMGVIGLLNFLLGWSFVGWVVSLVMACTSEPAPVVVVNQHGGYYPQR</sequence>
<reference evidence="3" key="1">
    <citation type="submission" date="2015-03" db="EMBL/GenBank/DDBJ databases">
        <title>Luteipulveratus halotolerans sp. nov., a novel actinobacterium (Dermacoccaceae) from Sarawak, Malaysia.</title>
        <authorList>
            <person name="Juboi H."/>
            <person name="Basik A."/>
            <person name="Shamsul S.S."/>
            <person name="Arnold P."/>
            <person name="Schmitt E.K."/>
            <person name="Sanglier J.-J."/>
            <person name="Yeo T."/>
        </authorList>
    </citation>
    <scope>NUCLEOTIDE SEQUENCE [LARGE SCALE GENOMIC DNA]</scope>
    <source>
        <strain evidence="3">C296001</strain>
    </source>
</reference>
<protein>
    <recommendedName>
        <fullName evidence="4">Iduronate sulfatase</fullName>
    </recommendedName>
</protein>